<dbReference type="Pfam" id="PF22564">
    <property type="entry name" value="HAAS"/>
    <property type="match status" value="1"/>
</dbReference>
<keyword evidence="1" id="KW-0472">Membrane</keyword>
<evidence type="ECO:0000313" key="3">
    <source>
        <dbReference type="Proteomes" id="UP000659344"/>
    </source>
</evidence>
<dbReference type="RefSeq" id="WP_188540413.1">
    <property type="nucleotide sequence ID" value="NZ_BMFT01000001.1"/>
</dbReference>
<feature type="transmembrane region" description="Helical" evidence="1">
    <location>
        <begin position="81"/>
        <end position="100"/>
    </location>
</feature>
<evidence type="ECO:0000313" key="2">
    <source>
        <dbReference type="EMBL" id="GGH29040.1"/>
    </source>
</evidence>
<sequence>MSVQIDAYIEELERSLRSLPKADKEDAVKEIYSHIYMAISSGIDEQTVLSNLEPPTKLAESLIAEMKIEQARENPKIKSTIRAIFSTVRLGILHVFFVLFPVSVLYLVQFAFIGFGIVCMFVVPSMILMDNGFSVELLKFGFVFLSFFGFGLLLLTLMMQFTVWYSKGVLSYLLETLRRARKPIL</sequence>
<comment type="caution">
    <text evidence="2">The sequence shown here is derived from an EMBL/GenBank/DDBJ whole genome shotgun (WGS) entry which is preliminary data.</text>
</comment>
<proteinExistence type="predicted"/>
<evidence type="ECO:0000256" key="1">
    <source>
        <dbReference type="SAM" id="Phobius"/>
    </source>
</evidence>
<dbReference type="EMBL" id="BMFT01000001">
    <property type="protein sequence ID" value="GGH29040.1"/>
    <property type="molecule type" value="Genomic_DNA"/>
</dbReference>
<protein>
    <recommendedName>
        <fullName evidence="4">DUF1700 domain-containing protein</fullName>
    </recommendedName>
</protein>
<feature type="transmembrane region" description="Helical" evidence="1">
    <location>
        <begin position="140"/>
        <end position="165"/>
    </location>
</feature>
<reference evidence="3" key="1">
    <citation type="journal article" date="2019" name="Int. J. Syst. Evol. Microbiol.">
        <title>The Global Catalogue of Microorganisms (GCM) 10K type strain sequencing project: providing services to taxonomists for standard genome sequencing and annotation.</title>
        <authorList>
            <consortium name="The Broad Institute Genomics Platform"/>
            <consortium name="The Broad Institute Genome Sequencing Center for Infectious Disease"/>
            <person name="Wu L."/>
            <person name="Ma J."/>
        </authorList>
    </citation>
    <scope>NUCLEOTIDE SEQUENCE [LARGE SCALE GENOMIC DNA]</scope>
    <source>
        <strain evidence="3">CGMCC 1.12769</strain>
    </source>
</reference>
<gene>
    <name evidence="2" type="ORF">GCM10008013_31400</name>
</gene>
<keyword evidence="1" id="KW-0812">Transmembrane</keyword>
<dbReference type="Proteomes" id="UP000659344">
    <property type="component" value="Unassembled WGS sequence"/>
</dbReference>
<keyword evidence="1" id="KW-1133">Transmembrane helix</keyword>
<accession>A0ABQ1YK10</accession>
<organism evidence="2 3">
    <name type="scientific">Paenibacillus segetis</name>
    <dbReference type="NCBI Taxonomy" id="1325360"/>
    <lineage>
        <taxon>Bacteria</taxon>
        <taxon>Bacillati</taxon>
        <taxon>Bacillota</taxon>
        <taxon>Bacilli</taxon>
        <taxon>Bacillales</taxon>
        <taxon>Paenibacillaceae</taxon>
        <taxon>Paenibacillus</taxon>
    </lineage>
</organism>
<keyword evidence="3" id="KW-1185">Reference proteome</keyword>
<name>A0ABQ1YK10_9BACL</name>
<evidence type="ECO:0008006" key="4">
    <source>
        <dbReference type="Google" id="ProtNLM"/>
    </source>
</evidence>
<feature type="transmembrane region" description="Helical" evidence="1">
    <location>
        <begin position="106"/>
        <end position="128"/>
    </location>
</feature>